<dbReference type="Pfam" id="PF13456">
    <property type="entry name" value="RVT_3"/>
    <property type="match status" value="1"/>
</dbReference>
<feature type="region of interest" description="Disordered" evidence="1">
    <location>
        <begin position="98"/>
        <end position="127"/>
    </location>
</feature>
<dbReference type="AlphaFoldDB" id="A0A6L2LG67"/>
<feature type="compositionally biased region" description="Basic and acidic residues" evidence="1">
    <location>
        <begin position="314"/>
        <end position="330"/>
    </location>
</feature>
<keyword evidence="3" id="KW-0695">RNA-directed DNA polymerase</keyword>
<organism evidence="3">
    <name type="scientific">Tanacetum cinerariifolium</name>
    <name type="common">Dalmatian daisy</name>
    <name type="synonym">Chrysanthemum cinerariifolium</name>
    <dbReference type="NCBI Taxonomy" id="118510"/>
    <lineage>
        <taxon>Eukaryota</taxon>
        <taxon>Viridiplantae</taxon>
        <taxon>Streptophyta</taxon>
        <taxon>Embryophyta</taxon>
        <taxon>Tracheophyta</taxon>
        <taxon>Spermatophyta</taxon>
        <taxon>Magnoliopsida</taxon>
        <taxon>eudicotyledons</taxon>
        <taxon>Gunneridae</taxon>
        <taxon>Pentapetalae</taxon>
        <taxon>asterids</taxon>
        <taxon>campanulids</taxon>
        <taxon>Asterales</taxon>
        <taxon>Asteraceae</taxon>
        <taxon>Asteroideae</taxon>
        <taxon>Anthemideae</taxon>
        <taxon>Anthemidinae</taxon>
        <taxon>Tanacetum</taxon>
    </lineage>
</organism>
<dbReference type="GO" id="GO:0003964">
    <property type="term" value="F:RNA-directed DNA polymerase activity"/>
    <property type="evidence" value="ECO:0007669"/>
    <property type="project" value="UniProtKB-KW"/>
</dbReference>
<keyword evidence="3" id="KW-0808">Transferase</keyword>
<dbReference type="InterPro" id="IPR036397">
    <property type="entry name" value="RNaseH_sf"/>
</dbReference>
<feature type="compositionally biased region" description="Polar residues" evidence="1">
    <location>
        <begin position="331"/>
        <end position="340"/>
    </location>
</feature>
<dbReference type="GO" id="GO:0003676">
    <property type="term" value="F:nucleic acid binding"/>
    <property type="evidence" value="ECO:0007669"/>
    <property type="project" value="InterPro"/>
</dbReference>
<dbReference type="InterPro" id="IPR012337">
    <property type="entry name" value="RNaseH-like_sf"/>
</dbReference>
<comment type="caution">
    <text evidence="3">The sequence shown here is derived from an EMBL/GenBank/DDBJ whole genome shotgun (WGS) entry which is preliminary data.</text>
</comment>
<feature type="region of interest" description="Disordered" evidence="1">
    <location>
        <begin position="492"/>
        <end position="533"/>
    </location>
</feature>
<sequence>MIKLVMHTKKNDMVFHIEKIGMLRLVVEIDVDGMIADVVDKLTCSFDDLQLEQVDQKRKSVQKLCVHLKLFQLHIKVLNKLSLKDLYHDLRSGLEFEVDNSDDTNGHEASQSNHILQDENASAERTSLPDHMDHICKEVSALHSKLRDMESSIVQQVSAEIKSSLPALITTAFKEQLPRLLSATLKECLPLIIQESLQTYILAFSEQVTDSSFFKKNFPKVLKSETGQSVTSKVHLGMEEIRDDVNSQTKHLQKYCLSVMDRETQLQEVTDLFELAVIIDETAKGEKKKKDDNSILATTQGEHQPAKEIAPLDPKADIQRDQPSDLHNTNDYHASSVNEDTTQEKKLGLPPVPELAIFRMTAEDKKRKRTEFLKELFVKERIERESKFYITSIVQLIRLLKHINQDSPEAKEMCKIVEIEIESRDDVNKARENLSAKHQLVVKGLSKCKASKSNIRRIQVKDVVKEVKDYLKTYSLAGLDISWGVVTLSRASPECPRRVPPGQTKKAKPSTRKEESNTRRSRKTGRCRHHEGSPLSQLVITPNGFDASLILTNPKGIEFTYALRFRFNATNNEAEYEALIAGLRIAEQMGVKNLQVNVDSRLVANQVNGSYIAKESGMVQNLEKSPLDRRIPLNLKGKFYKVAIRPAMLYGSEYWPVTKAQANRVEVEELRMPKWTCGRTMVDMISNGVFRGALEVDSKINKMREGRLRWFGHVKGDRKLPRDNPLKDWYVKLCINQHFASVKHPQANGLVERVNRSLGEGIKAQLYKRRKDWIEEIPHVLWEHRTMIKSSNGDTLFSLTYKTEAVIPAEIGMPALRTTEIDLMQNDEALEINLDLLEEREKAAIREAMRKANMGKYYNSKVRNTSFKPGDLVHQNNDASHVKDSEKLIPKLEGPYKVIEALGKGAYMLRDSYGKLLPRTWNICNLKKCYVH</sequence>
<evidence type="ECO:0000256" key="1">
    <source>
        <dbReference type="SAM" id="MobiDB-lite"/>
    </source>
</evidence>
<keyword evidence="3" id="KW-0548">Nucleotidyltransferase</keyword>
<dbReference type="InterPro" id="IPR002156">
    <property type="entry name" value="RNaseH_domain"/>
</dbReference>
<dbReference type="SUPFAM" id="SSF53098">
    <property type="entry name" value="Ribonuclease H-like"/>
    <property type="match status" value="2"/>
</dbReference>
<dbReference type="PANTHER" id="PTHR48475:SF2">
    <property type="entry name" value="RIBONUCLEASE H"/>
    <property type="match status" value="1"/>
</dbReference>
<evidence type="ECO:0000259" key="2">
    <source>
        <dbReference type="Pfam" id="PF13456"/>
    </source>
</evidence>
<proteinExistence type="predicted"/>
<evidence type="ECO:0000313" key="3">
    <source>
        <dbReference type="EMBL" id="GEU59947.1"/>
    </source>
</evidence>
<feature type="region of interest" description="Disordered" evidence="1">
    <location>
        <begin position="298"/>
        <end position="348"/>
    </location>
</feature>
<reference evidence="3" key="1">
    <citation type="journal article" date="2019" name="Sci. Rep.">
        <title>Draft genome of Tanacetum cinerariifolium, the natural source of mosquito coil.</title>
        <authorList>
            <person name="Yamashiro T."/>
            <person name="Shiraishi A."/>
            <person name="Satake H."/>
            <person name="Nakayama K."/>
        </authorList>
    </citation>
    <scope>NUCLEOTIDE SEQUENCE</scope>
</reference>
<protein>
    <submittedName>
        <fullName evidence="3">Reverse transcriptase domain-containing protein</fullName>
    </submittedName>
</protein>
<dbReference type="EMBL" id="BKCJ010004258">
    <property type="protein sequence ID" value="GEU59947.1"/>
    <property type="molecule type" value="Genomic_DNA"/>
</dbReference>
<name>A0A6L2LG67_TANCI</name>
<gene>
    <name evidence="3" type="ORF">Tci_031925</name>
</gene>
<accession>A0A6L2LG67</accession>
<feature type="compositionally biased region" description="Basic residues" evidence="1">
    <location>
        <begin position="519"/>
        <end position="529"/>
    </location>
</feature>
<feature type="compositionally biased region" description="Polar residues" evidence="1">
    <location>
        <begin position="107"/>
        <end position="125"/>
    </location>
</feature>
<dbReference type="Gene3D" id="3.30.420.10">
    <property type="entry name" value="Ribonuclease H-like superfamily/Ribonuclease H"/>
    <property type="match status" value="2"/>
</dbReference>
<dbReference type="PANTHER" id="PTHR48475">
    <property type="entry name" value="RIBONUCLEASE H"/>
    <property type="match status" value="1"/>
</dbReference>
<dbReference type="GO" id="GO:0004523">
    <property type="term" value="F:RNA-DNA hybrid ribonuclease activity"/>
    <property type="evidence" value="ECO:0007669"/>
    <property type="project" value="InterPro"/>
</dbReference>
<feature type="domain" description="RNase H type-1" evidence="2">
    <location>
        <begin position="549"/>
        <end position="611"/>
    </location>
</feature>